<comment type="similarity">
    <text evidence="1">Belongs to the GSP E family.</text>
</comment>
<gene>
    <name evidence="5" type="ORF">PGX00_04810</name>
</gene>
<sequence length="140" mass="16060">MDIEHKISNNQLSELVPISNDELNSASIGSQNNDPISRYINQVLFEAIQKRASDIHFEPYEHEYRIRLRCDGVLVEIDSPEIQLAQRLSSRIKVLANLDISEKRLPQDGRIKHTLTSSQSVDIRVSTLPTLWGKKLSFDY</sequence>
<evidence type="ECO:0000256" key="2">
    <source>
        <dbReference type="ARBA" id="ARBA00022741"/>
    </source>
</evidence>
<dbReference type="InterPro" id="IPR001482">
    <property type="entry name" value="T2SS/T4SS_dom"/>
</dbReference>
<dbReference type="Pfam" id="PF00437">
    <property type="entry name" value="T2SSE"/>
    <property type="match status" value="1"/>
</dbReference>
<keyword evidence="2" id="KW-0547">Nucleotide-binding</keyword>
<dbReference type="Gene3D" id="3.30.450.90">
    <property type="match status" value="1"/>
</dbReference>
<evidence type="ECO:0000313" key="6">
    <source>
        <dbReference type="Proteomes" id="UP001210678"/>
    </source>
</evidence>
<keyword evidence="3" id="KW-0067">ATP-binding</keyword>
<feature type="domain" description="Bacterial type II secretion system protein E" evidence="4">
    <location>
        <begin position="31"/>
        <end position="137"/>
    </location>
</feature>
<protein>
    <submittedName>
        <fullName evidence="5">ATPase, T2SS/T4P/T4SS family</fullName>
    </submittedName>
</protein>
<accession>A0ABT4YNF6</accession>
<proteinExistence type="inferred from homology"/>
<dbReference type="InterPro" id="IPR027417">
    <property type="entry name" value="P-loop_NTPase"/>
</dbReference>
<dbReference type="EMBL" id="JAQLOI010000001">
    <property type="protein sequence ID" value="MDB1123033.1"/>
    <property type="molecule type" value="Genomic_DNA"/>
</dbReference>
<evidence type="ECO:0000256" key="1">
    <source>
        <dbReference type="ARBA" id="ARBA00006611"/>
    </source>
</evidence>
<dbReference type="Proteomes" id="UP001210678">
    <property type="component" value="Unassembled WGS sequence"/>
</dbReference>
<reference evidence="5 6" key="1">
    <citation type="submission" date="2023-01" db="EMBL/GenBank/DDBJ databases">
        <title>Vibrio sp. KJ40-1 sp.nov, isolated from marine algae.</title>
        <authorList>
            <person name="Butt M."/>
            <person name="Kim J.M.J."/>
            <person name="Jeon C.O.C."/>
        </authorList>
    </citation>
    <scope>NUCLEOTIDE SEQUENCE [LARGE SCALE GENOMIC DNA]</scope>
    <source>
        <strain evidence="5 6">KJ40-1</strain>
    </source>
</reference>
<dbReference type="PANTHER" id="PTHR30258">
    <property type="entry name" value="TYPE II SECRETION SYSTEM PROTEIN GSPE-RELATED"/>
    <property type="match status" value="1"/>
</dbReference>
<comment type="caution">
    <text evidence="5">The sequence shown here is derived from an EMBL/GenBank/DDBJ whole genome shotgun (WGS) entry which is preliminary data.</text>
</comment>
<dbReference type="PANTHER" id="PTHR30258:SF1">
    <property type="entry name" value="PROTEIN TRANSPORT PROTEIN HOFB HOMOLOG"/>
    <property type="match status" value="1"/>
</dbReference>
<evidence type="ECO:0000313" key="5">
    <source>
        <dbReference type="EMBL" id="MDB1123033.1"/>
    </source>
</evidence>
<name>A0ABT4YNF6_9VIBR</name>
<keyword evidence="6" id="KW-1185">Reference proteome</keyword>
<organism evidence="5 6">
    <name type="scientific">Vibrio algarum</name>
    <dbReference type="NCBI Taxonomy" id="3020714"/>
    <lineage>
        <taxon>Bacteria</taxon>
        <taxon>Pseudomonadati</taxon>
        <taxon>Pseudomonadota</taxon>
        <taxon>Gammaproteobacteria</taxon>
        <taxon>Vibrionales</taxon>
        <taxon>Vibrionaceae</taxon>
        <taxon>Vibrio</taxon>
    </lineage>
</organism>
<evidence type="ECO:0000256" key="3">
    <source>
        <dbReference type="ARBA" id="ARBA00022840"/>
    </source>
</evidence>
<dbReference type="SUPFAM" id="SSF52540">
    <property type="entry name" value="P-loop containing nucleoside triphosphate hydrolases"/>
    <property type="match status" value="1"/>
</dbReference>
<evidence type="ECO:0000259" key="4">
    <source>
        <dbReference type="Pfam" id="PF00437"/>
    </source>
</evidence>